<comment type="similarity">
    <text evidence="2">Belongs to the bacterial sugar transferase family.</text>
</comment>
<comment type="caution">
    <text evidence="10">The sequence shown here is derived from an EMBL/GenBank/DDBJ whole genome shotgun (WGS) entry which is preliminary data.</text>
</comment>
<feature type="transmembrane region" description="Helical" evidence="8">
    <location>
        <begin position="120"/>
        <end position="144"/>
    </location>
</feature>
<dbReference type="Proteomes" id="UP000439522">
    <property type="component" value="Unassembled WGS sequence"/>
</dbReference>
<evidence type="ECO:0000256" key="7">
    <source>
        <dbReference type="ARBA" id="ARBA00023169"/>
    </source>
</evidence>
<keyword evidence="4 8" id="KW-0812">Transmembrane</keyword>
<dbReference type="AlphaFoldDB" id="A0A6I4TGB8"/>
<dbReference type="GO" id="GO:0000271">
    <property type="term" value="P:polysaccharide biosynthetic process"/>
    <property type="evidence" value="ECO:0007669"/>
    <property type="project" value="UniProtKB-KW"/>
</dbReference>
<evidence type="ECO:0000256" key="6">
    <source>
        <dbReference type="ARBA" id="ARBA00023136"/>
    </source>
</evidence>
<keyword evidence="7" id="KW-0270">Exopolysaccharide synthesis</keyword>
<evidence type="ECO:0000256" key="3">
    <source>
        <dbReference type="ARBA" id="ARBA00022679"/>
    </source>
</evidence>
<gene>
    <name evidence="10" type="ORF">GRI40_10000</name>
</gene>
<feature type="transmembrane region" description="Helical" evidence="8">
    <location>
        <begin position="90"/>
        <end position="114"/>
    </location>
</feature>
<proteinExistence type="inferred from homology"/>
<dbReference type="PANTHER" id="PTHR30576">
    <property type="entry name" value="COLANIC BIOSYNTHESIS UDP-GLUCOSE LIPID CARRIER TRANSFERASE"/>
    <property type="match status" value="1"/>
</dbReference>
<dbReference type="Pfam" id="PF13727">
    <property type="entry name" value="CoA_binding_3"/>
    <property type="match status" value="1"/>
</dbReference>
<dbReference type="GO" id="GO:0016780">
    <property type="term" value="F:phosphotransferase activity, for other substituted phosphate groups"/>
    <property type="evidence" value="ECO:0007669"/>
    <property type="project" value="TreeGrafter"/>
</dbReference>
<protein>
    <submittedName>
        <fullName evidence="10">Exopolysaccharide biosynthesis polyprenyl glycosylphosphotransferase</fullName>
    </submittedName>
</protein>
<feature type="transmembrane region" description="Helical" evidence="8">
    <location>
        <begin position="29"/>
        <end position="52"/>
    </location>
</feature>
<keyword evidence="3 10" id="KW-0808">Transferase</keyword>
<accession>A0A6I4TGB8</accession>
<evidence type="ECO:0000256" key="1">
    <source>
        <dbReference type="ARBA" id="ARBA00004141"/>
    </source>
</evidence>
<comment type="subcellular location">
    <subcellularLocation>
        <location evidence="1">Membrane</location>
        <topology evidence="1">Multi-pass membrane protein</topology>
    </subcellularLocation>
</comment>
<dbReference type="GO" id="GO:0016020">
    <property type="term" value="C:membrane"/>
    <property type="evidence" value="ECO:0007669"/>
    <property type="project" value="UniProtKB-SubCell"/>
</dbReference>
<keyword evidence="11" id="KW-1185">Reference proteome</keyword>
<evidence type="ECO:0000259" key="9">
    <source>
        <dbReference type="Pfam" id="PF02397"/>
    </source>
</evidence>
<keyword evidence="6 8" id="KW-0472">Membrane</keyword>
<evidence type="ECO:0000256" key="5">
    <source>
        <dbReference type="ARBA" id="ARBA00022989"/>
    </source>
</evidence>
<dbReference type="EMBL" id="WTZA01000001">
    <property type="protein sequence ID" value="MXO75548.1"/>
    <property type="molecule type" value="Genomic_DNA"/>
</dbReference>
<reference evidence="10 11" key="1">
    <citation type="submission" date="2019-12" db="EMBL/GenBank/DDBJ databases">
        <title>Genomic-based taxomic classification of the family Erythrobacteraceae.</title>
        <authorList>
            <person name="Xu L."/>
        </authorList>
    </citation>
    <scope>NUCLEOTIDE SEQUENCE [LARGE SCALE GENOMIC DNA]</scope>
    <source>
        <strain evidence="10 11">100921-2</strain>
    </source>
</reference>
<dbReference type="RefSeq" id="WP_160611180.1">
    <property type="nucleotide sequence ID" value="NZ_WTZA01000001.1"/>
</dbReference>
<evidence type="ECO:0000313" key="11">
    <source>
        <dbReference type="Proteomes" id="UP000439522"/>
    </source>
</evidence>
<dbReference type="OrthoDB" id="9808602at2"/>
<dbReference type="InterPro" id="IPR017475">
    <property type="entry name" value="EPS_sugar_tfrase"/>
</dbReference>
<sequence length="462" mass="50990">MNAPIVGNVTTLADNAPLAPSLERERVRLYLLMLVVDIVLILSAFAAVGLSYLAHRPVLNALLQAQLLLPLYLTLALYQRAYSIKALQDWRFAAGHALMALGLAAALLIFITFYTKSTASFSRVVFTGGIVCGGALLVASRWLLGRWIARTWGPHVINTLHIVAGGPDLTLAHAIRLDARASGLAPNVEDPHALDRIGRVMRNMDRVIVSCAYEDRAAWADVLRAGGVRGELVTDRLNELQPIGLSVEEGWLALVVSTGPLGLRQRAIKRVFDIVLSIASLIALSPVMLLTALAILIEDGPPVFFSQRRLGRGNRFFKMYKFRSMRRERADADGHRSASPQDDRVTQVGRFIRRTSIDELPQLFNVLKGEMSLVGPRPHALGSQAGDKLFWEVDQAYWRRHSLKPGITGLAQVRGYRGATDEEADLTNQLDADLEYIRSWSTLTDVGILVQTLGVLVHRRAF</sequence>
<dbReference type="InterPro" id="IPR003362">
    <property type="entry name" value="Bact_transf"/>
</dbReference>
<keyword evidence="5 8" id="KW-1133">Transmembrane helix</keyword>
<dbReference type="Pfam" id="PF02397">
    <property type="entry name" value="Bac_transf"/>
    <property type="match status" value="1"/>
</dbReference>
<organism evidence="10 11">
    <name type="scientific">Tsuneonella aeria</name>
    <dbReference type="NCBI Taxonomy" id="1837929"/>
    <lineage>
        <taxon>Bacteria</taxon>
        <taxon>Pseudomonadati</taxon>
        <taxon>Pseudomonadota</taxon>
        <taxon>Alphaproteobacteria</taxon>
        <taxon>Sphingomonadales</taxon>
        <taxon>Erythrobacteraceae</taxon>
        <taxon>Tsuneonella</taxon>
    </lineage>
</organism>
<evidence type="ECO:0000256" key="2">
    <source>
        <dbReference type="ARBA" id="ARBA00006464"/>
    </source>
</evidence>
<feature type="transmembrane region" description="Helical" evidence="8">
    <location>
        <begin position="274"/>
        <end position="297"/>
    </location>
</feature>
<name>A0A6I4TGB8_9SPHN</name>
<evidence type="ECO:0000256" key="4">
    <source>
        <dbReference type="ARBA" id="ARBA00022692"/>
    </source>
</evidence>
<feature type="domain" description="Bacterial sugar transferase" evidence="9">
    <location>
        <begin position="269"/>
        <end position="457"/>
    </location>
</feature>
<evidence type="ECO:0000313" key="10">
    <source>
        <dbReference type="EMBL" id="MXO75548.1"/>
    </source>
</evidence>
<dbReference type="NCBIfam" id="TIGR03025">
    <property type="entry name" value="EPS_sugtrans"/>
    <property type="match status" value="1"/>
</dbReference>
<dbReference type="PANTHER" id="PTHR30576:SF0">
    <property type="entry name" value="UNDECAPRENYL-PHOSPHATE N-ACETYLGALACTOSAMINYL 1-PHOSPHATE TRANSFERASE-RELATED"/>
    <property type="match status" value="1"/>
</dbReference>
<evidence type="ECO:0000256" key="8">
    <source>
        <dbReference type="SAM" id="Phobius"/>
    </source>
</evidence>
<feature type="transmembrane region" description="Helical" evidence="8">
    <location>
        <begin position="58"/>
        <end position="78"/>
    </location>
</feature>